<feature type="domain" description="DUF1659" evidence="1">
    <location>
        <begin position="3"/>
        <end position="69"/>
    </location>
</feature>
<proteinExistence type="predicted"/>
<keyword evidence="3" id="KW-1185">Reference proteome</keyword>
<dbReference type="EMBL" id="CP001791">
    <property type="protein sequence ID" value="ADH98165.1"/>
    <property type="molecule type" value="Genomic_DNA"/>
</dbReference>
<dbReference type="AlphaFoldDB" id="D6XY92"/>
<dbReference type="KEGG" id="bse:Bsel_0630"/>
<dbReference type="HOGENOM" id="CLU_196603_5_0_9"/>
<gene>
    <name evidence="2" type="ordered locus">Bsel_0630</name>
</gene>
<dbReference type="STRING" id="439292.Bsel_0630"/>
<sequence>MADMTNTRLSLTFYDGEDEFGQAVSSVRHFNNVDTGASNAALANVAQAIAGLQTRPLIDLNRNNTYQLEQ</sequence>
<dbReference type="InterPro" id="IPR012454">
    <property type="entry name" value="DUF1659"/>
</dbReference>
<evidence type="ECO:0000313" key="2">
    <source>
        <dbReference type="EMBL" id="ADH98165.1"/>
    </source>
</evidence>
<protein>
    <recommendedName>
        <fullName evidence="1">DUF1659 domain-containing protein</fullName>
    </recommendedName>
</protein>
<dbReference type="Proteomes" id="UP000000271">
    <property type="component" value="Chromosome"/>
</dbReference>
<reference evidence="2" key="1">
    <citation type="submission" date="2009-10" db="EMBL/GenBank/DDBJ databases">
        <title>Complete sequence of Bacillus selenitireducens MLS10.</title>
        <authorList>
            <consortium name="US DOE Joint Genome Institute"/>
            <person name="Lucas S."/>
            <person name="Copeland A."/>
            <person name="Lapidus A."/>
            <person name="Glavina del Rio T."/>
            <person name="Dalin E."/>
            <person name="Tice H."/>
            <person name="Bruce D."/>
            <person name="Goodwin L."/>
            <person name="Pitluck S."/>
            <person name="Sims D."/>
            <person name="Brettin T."/>
            <person name="Detter J.C."/>
            <person name="Han C."/>
            <person name="Larimer F."/>
            <person name="Land M."/>
            <person name="Hauser L."/>
            <person name="Kyrpides N."/>
            <person name="Ovchinnikova G."/>
            <person name="Stolz J."/>
        </authorList>
    </citation>
    <scope>NUCLEOTIDE SEQUENCE [LARGE SCALE GENOMIC DNA]</scope>
    <source>
        <strain evidence="2">MLS10</strain>
    </source>
</reference>
<evidence type="ECO:0000259" key="1">
    <source>
        <dbReference type="Pfam" id="PF07872"/>
    </source>
</evidence>
<dbReference type="RefSeq" id="WP_013171594.1">
    <property type="nucleotide sequence ID" value="NC_014219.1"/>
</dbReference>
<dbReference type="Pfam" id="PF07872">
    <property type="entry name" value="DUF1659"/>
    <property type="match status" value="1"/>
</dbReference>
<evidence type="ECO:0000313" key="3">
    <source>
        <dbReference type="Proteomes" id="UP000000271"/>
    </source>
</evidence>
<accession>D6XY92</accession>
<organism evidence="2 3">
    <name type="scientific">Bacillus selenitireducens (strain ATCC 700615 / DSM 15326 / MLS10)</name>
    <dbReference type="NCBI Taxonomy" id="439292"/>
    <lineage>
        <taxon>Bacteria</taxon>
        <taxon>Bacillati</taxon>
        <taxon>Bacillota</taxon>
        <taxon>Bacilli</taxon>
        <taxon>Bacillales</taxon>
        <taxon>Bacillaceae</taxon>
        <taxon>Salisediminibacterium</taxon>
    </lineage>
</organism>
<name>D6XY92_BACIE</name>